<reference evidence="2" key="1">
    <citation type="submission" date="2013-11" db="EMBL/GenBank/DDBJ databases">
        <title>Draft genome sequence of the broad-host-range Rhizobium sp. LPU83 strain, a member of the low-genetic diversity Oregon-like Rhizobium sp. group.</title>
        <authorList>
            <person name="Wibberg D."/>
            <person name="Puehler A."/>
            <person name="Schlueter A."/>
        </authorList>
    </citation>
    <scope>NUCLEOTIDE SEQUENCE [LARGE SCALE GENOMIC DNA]</scope>
    <source>
        <strain evidence="2">LPU83</strain>
        <plasmid evidence="2">pLPU83b</plasmid>
    </source>
</reference>
<gene>
    <name evidence="2" type="ORF">LPU83_pLPU83b_0097</name>
</gene>
<organism evidence="2 3">
    <name type="scientific">Rhizobium favelukesii</name>
    <dbReference type="NCBI Taxonomy" id="348824"/>
    <lineage>
        <taxon>Bacteria</taxon>
        <taxon>Pseudomonadati</taxon>
        <taxon>Pseudomonadota</taxon>
        <taxon>Alphaproteobacteria</taxon>
        <taxon>Hyphomicrobiales</taxon>
        <taxon>Rhizobiaceae</taxon>
        <taxon>Rhizobium/Agrobacterium group</taxon>
        <taxon>Rhizobium</taxon>
    </lineage>
</organism>
<comment type="caution">
    <text evidence="2">The sequence shown here is derived from an EMBL/GenBank/DDBJ whole genome shotgun (WGS) entry which is preliminary data.</text>
</comment>
<geneLocation type="plasmid" evidence="2">
    <name>pLPU83b</name>
</geneLocation>
<dbReference type="Proteomes" id="UP000019443">
    <property type="component" value="Unassembled WGS sequence"/>
</dbReference>
<evidence type="ECO:0000313" key="3">
    <source>
        <dbReference type="Proteomes" id="UP000019443"/>
    </source>
</evidence>
<evidence type="ECO:0000313" key="2">
    <source>
        <dbReference type="EMBL" id="CDM60096.1"/>
    </source>
</evidence>
<evidence type="ECO:0000256" key="1">
    <source>
        <dbReference type="SAM" id="MobiDB-lite"/>
    </source>
</evidence>
<dbReference type="EMBL" id="CBYB010000006">
    <property type="protein sequence ID" value="CDM60096.1"/>
    <property type="molecule type" value="Genomic_DNA"/>
</dbReference>
<feature type="region of interest" description="Disordered" evidence="1">
    <location>
        <begin position="29"/>
        <end position="49"/>
    </location>
</feature>
<feature type="compositionally biased region" description="Polar residues" evidence="1">
    <location>
        <begin position="29"/>
        <end position="39"/>
    </location>
</feature>
<name>W6S0U1_9HYPH</name>
<accession>W6S0U1</accession>
<protein>
    <submittedName>
        <fullName evidence="2">Uncharacterized protein</fullName>
    </submittedName>
</protein>
<proteinExistence type="predicted"/>
<keyword evidence="2" id="KW-0614">Plasmid</keyword>
<dbReference type="AlphaFoldDB" id="W6S0U1"/>
<sequence length="82" mass="8949">MLRFCVSALCGRFSACLWPRDAIVCSGSAATDPTANSRSPPGHSFPAVGDPRAREQIVGAFLVNMPTFRWPVLLLLSWMGQR</sequence>
<keyword evidence="3" id="KW-1185">Reference proteome</keyword>